<proteinExistence type="predicted"/>
<evidence type="ECO:0000256" key="1">
    <source>
        <dbReference type="SAM" id="SignalP"/>
    </source>
</evidence>
<reference evidence="2" key="1">
    <citation type="submission" date="2014-05" db="EMBL/GenBank/DDBJ databases">
        <authorList>
            <person name="Chronopoulou M."/>
        </authorList>
    </citation>
    <scope>NUCLEOTIDE SEQUENCE</scope>
    <source>
        <tissue evidence="2">Whole organism</tissue>
    </source>
</reference>
<organism evidence="2">
    <name type="scientific">Lepeophtheirus salmonis</name>
    <name type="common">Salmon louse</name>
    <name type="synonym">Caligus salmonis</name>
    <dbReference type="NCBI Taxonomy" id="72036"/>
    <lineage>
        <taxon>Eukaryota</taxon>
        <taxon>Metazoa</taxon>
        <taxon>Ecdysozoa</taxon>
        <taxon>Arthropoda</taxon>
        <taxon>Crustacea</taxon>
        <taxon>Multicrustacea</taxon>
        <taxon>Hexanauplia</taxon>
        <taxon>Copepoda</taxon>
        <taxon>Siphonostomatoida</taxon>
        <taxon>Caligidae</taxon>
        <taxon>Lepeophtheirus</taxon>
    </lineage>
</organism>
<name>A0A0K2URW6_LEPSM</name>
<accession>A0A0K2URW6</accession>
<evidence type="ECO:0000313" key="2">
    <source>
        <dbReference type="EMBL" id="CDW40617.1"/>
    </source>
</evidence>
<feature type="non-terminal residue" evidence="2">
    <location>
        <position position="1"/>
    </location>
</feature>
<protein>
    <submittedName>
        <fullName evidence="2">Uncharacterized protein</fullName>
    </submittedName>
</protein>
<sequence length="44" mass="5121">ALTYSALARLLFQLGLYILLCDDVCRDVHKKITKSYIKFIVNNF</sequence>
<feature type="chain" id="PRO_5005488935" evidence="1">
    <location>
        <begin position="22"/>
        <end position="44"/>
    </location>
</feature>
<keyword evidence="1" id="KW-0732">Signal</keyword>
<dbReference type="AlphaFoldDB" id="A0A0K2URW6"/>
<dbReference type="EMBL" id="HACA01023256">
    <property type="protein sequence ID" value="CDW40617.1"/>
    <property type="molecule type" value="Transcribed_RNA"/>
</dbReference>
<feature type="signal peptide" evidence="1">
    <location>
        <begin position="1"/>
        <end position="21"/>
    </location>
</feature>